<evidence type="ECO:0000256" key="1">
    <source>
        <dbReference type="SAM" id="MobiDB-lite"/>
    </source>
</evidence>
<name>A0A9W9NH64_9EURO</name>
<dbReference type="AlphaFoldDB" id="A0A9W9NH64"/>
<dbReference type="GeneID" id="83205476"/>
<reference evidence="2" key="2">
    <citation type="journal article" date="2023" name="IMA Fungus">
        <title>Comparative genomic study of the Penicillium genus elucidates a diverse pangenome and 15 lateral gene transfer events.</title>
        <authorList>
            <person name="Petersen C."/>
            <person name="Sorensen T."/>
            <person name="Nielsen M.R."/>
            <person name="Sondergaard T.E."/>
            <person name="Sorensen J.L."/>
            <person name="Fitzpatrick D.A."/>
            <person name="Frisvad J.C."/>
            <person name="Nielsen K.L."/>
        </authorList>
    </citation>
    <scope>NUCLEOTIDE SEQUENCE</scope>
    <source>
        <strain evidence="2">IBT 19713</strain>
    </source>
</reference>
<reference evidence="2" key="1">
    <citation type="submission" date="2022-11" db="EMBL/GenBank/DDBJ databases">
        <authorList>
            <person name="Petersen C."/>
        </authorList>
    </citation>
    <scope>NUCLEOTIDE SEQUENCE</scope>
    <source>
        <strain evidence="2">IBT 19713</strain>
    </source>
</reference>
<feature type="region of interest" description="Disordered" evidence="1">
    <location>
        <begin position="25"/>
        <end position="45"/>
    </location>
</feature>
<dbReference type="Proteomes" id="UP001150941">
    <property type="component" value="Unassembled WGS sequence"/>
</dbReference>
<dbReference type="RefSeq" id="XP_058326503.1">
    <property type="nucleotide sequence ID" value="XM_058478173.1"/>
</dbReference>
<dbReference type="OrthoDB" id="4227183at2759"/>
<accession>A0A9W9NH64</accession>
<evidence type="ECO:0000313" key="2">
    <source>
        <dbReference type="EMBL" id="KAJ5219673.1"/>
    </source>
</evidence>
<proteinExistence type="predicted"/>
<organism evidence="2 3">
    <name type="scientific">Penicillium chermesinum</name>
    <dbReference type="NCBI Taxonomy" id="63820"/>
    <lineage>
        <taxon>Eukaryota</taxon>
        <taxon>Fungi</taxon>
        <taxon>Dikarya</taxon>
        <taxon>Ascomycota</taxon>
        <taxon>Pezizomycotina</taxon>
        <taxon>Eurotiomycetes</taxon>
        <taxon>Eurotiomycetidae</taxon>
        <taxon>Eurotiales</taxon>
        <taxon>Aspergillaceae</taxon>
        <taxon>Penicillium</taxon>
    </lineage>
</organism>
<keyword evidence="3" id="KW-1185">Reference proteome</keyword>
<gene>
    <name evidence="2" type="ORF">N7468_008877</name>
</gene>
<sequence length="429" mass="49623">MNNFFQCFMPFNLYDKWRLLISESSGPEDREADQKPPPLQQEYERLERKNREMKAQLGRLTRSKQELEEIHTHLEAKIRQQQAQFDKVHVKTTAKIKISEEERASLERLLHQQEEEFKRKLGEVTESLSISQKKRSTAEEKARRQGELYYEAQKSADNVLLENDKLLNQISKFRCSNRTLDDDDVASQLRGLNQRLEKWIRFHFAQALLQPSAAGPGSSAGAVSGISERLRRSHEIFSHLSNKIFITVLEKFMVGVNSAELALALRIIHEKVQELQPEFLWKNWHFATNAVLPLLLREDLEWSCNEVILFAESYFAGLSHTDRSTRICQLRDLIWGFIDFKQKLQQQSELYEFRWVQVGCQFSKGAMSAITGEGPDDGIVEYCISPSLYKRTPGKSGVVVEKARVKLRAHVSHAMLCGYPIRHHDAHSV</sequence>
<comment type="caution">
    <text evidence="2">The sequence shown here is derived from an EMBL/GenBank/DDBJ whole genome shotgun (WGS) entry which is preliminary data.</text>
</comment>
<dbReference type="EMBL" id="JAPQKS010000007">
    <property type="protein sequence ID" value="KAJ5219673.1"/>
    <property type="molecule type" value="Genomic_DNA"/>
</dbReference>
<evidence type="ECO:0000313" key="3">
    <source>
        <dbReference type="Proteomes" id="UP001150941"/>
    </source>
</evidence>
<protein>
    <submittedName>
        <fullName evidence="2">Uncharacterized protein</fullName>
    </submittedName>
</protein>